<dbReference type="PANTHER" id="PTHR44196">
    <property type="entry name" value="DEHYDROGENASE/REDUCTASE SDR FAMILY MEMBER 7B"/>
    <property type="match status" value="1"/>
</dbReference>
<dbReference type="GO" id="GO:0016020">
    <property type="term" value="C:membrane"/>
    <property type="evidence" value="ECO:0007669"/>
    <property type="project" value="TreeGrafter"/>
</dbReference>
<dbReference type="PANTHER" id="PTHR44196:SF1">
    <property type="entry name" value="DEHYDROGENASE_REDUCTASE SDR FAMILY MEMBER 7B"/>
    <property type="match status" value="1"/>
</dbReference>
<evidence type="ECO:0000256" key="1">
    <source>
        <dbReference type="ARBA" id="ARBA00006484"/>
    </source>
</evidence>
<keyword evidence="6" id="KW-1185">Reference proteome</keyword>
<reference evidence="5" key="1">
    <citation type="submission" date="2021-04" db="EMBL/GenBank/DDBJ databases">
        <title>Draft genome sequence of Xylanibacillus composti strain K13.</title>
        <authorList>
            <person name="Uke A."/>
            <person name="Chhe C."/>
            <person name="Baramee S."/>
            <person name="Kosugi A."/>
        </authorList>
    </citation>
    <scope>NUCLEOTIDE SEQUENCE</scope>
    <source>
        <strain evidence="5">K13</strain>
    </source>
</reference>
<protein>
    <submittedName>
        <fullName evidence="5">Oxidoreductase</fullName>
    </submittedName>
</protein>
<evidence type="ECO:0000256" key="2">
    <source>
        <dbReference type="ARBA" id="ARBA00023002"/>
    </source>
</evidence>
<gene>
    <name evidence="5" type="ORF">XYCOK13_13020</name>
</gene>
<dbReference type="PRINTS" id="PR00080">
    <property type="entry name" value="SDRFAMILY"/>
</dbReference>
<comment type="caution">
    <text evidence="5">The sequence shown here is derived from an EMBL/GenBank/DDBJ whole genome shotgun (WGS) entry which is preliminary data.</text>
</comment>
<dbReference type="PRINTS" id="PR00081">
    <property type="entry name" value="GDHRDH"/>
</dbReference>
<feature type="domain" description="Ketoreductase" evidence="4">
    <location>
        <begin position="5"/>
        <end position="189"/>
    </location>
</feature>
<dbReference type="GO" id="GO:0016616">
    <property type="term" value="F:oxidoreductase activity, acting on the CH-OH group of donors, NAD or NADP as acceptor"/>
    <property type="evidence" value="ECO:0007669"/>
    <property type="project" value="UniProtKB-ARBA"/>
</dbReference>
<dbReference type="PROSITE" id="PS00061">
    <property type="entry name" value="ADH_SHORT"/>
    <property type="match status" value="1"/>
</dbReference>
<keyword evidence="2" id="KW-0560">Oxidoreductase</keyword>
<evidence type="ECO:0000259" key="4">
    <source>
        <dbReference type="SMART" id="SM00822"/>
    </source>
</evidence>
<evidence type="ECO:0000313" key="6">
    <source>
        <dbReference type="Proteomes" id="UP000677918"/>
    </source>
</evidence>
<evidence type="ECO:0000313" key="5">
    <source>
        <dbReference type="EMBL" id="GIQ68478.1"/>
    </source>
</evidence>
<dbReference type="Gene3D" id="3.40.50.720">
    <property type="entry name" value="NAD(P)-binding Rossmann-like Domain"/>
    <property type="match status" value="1"/>
</dbReference>
<name>A0A8J4H4N7_9BACL</name>
<organism evidence="5 6">
    <name type="scientific">Xylanibacillus composti</name>
    <dbReference type="NCBI Taxonomy" id="1572762"/>
    <lineage>
        <taxon>Bacteria</taxon>
        <taxon>Bacillati</taxon>
        <taxon>Bacillota</taxon>
        <taxon>Bacilli</taxon>
        <taxon>Bacillales</taxon>
        <taxon>Paenibacillaceae</taxon>
        <taxon>Xylanibacillus</taxon>
    </lineage>
</organism>
<dbReference type="Proteomes" id="UP000677918">
    <property type="component" value="Unassembled WGS sequence"/>
</dbReference>
<dbReference type="AlphaFoldDB" id="A0A8J4H4N7"/>
<comment type="similarity">
    <text evidence="1 3">Belongs to the short-chain dehydrogenases/reductases (SDR) family.</text>
</comment>
<dbReference type="InterPro" id="IPR036291">
    <property type="entry name" value="NAD(P)-bd_dom_sf"/>
</dbReference>
<proteinExistence type="inferred from homology"/>
<evidence type="ECO:0000256" key="3">
    <source>
        <dbReference type="RuleBase" id="RU000363"/>
    </source>
</evidence>
<dbReference type="FunFam" id="3.40.50.720:FF:000047">
    <property type="entry name" value="NADP-dependent L-serine/L-allo-threonine dehydrogenase"/>
    <property type="match status" value="1"/>
</dbReference>
<dbReference type="Pfam" id="PF00106">
    <property type="entry name" value="adh_short"/>
    <property type="match status" value="1"/>
</dbReference>
<accession>A0A8J4H4N7</accession>
<dbReference type="SUPFAM" id="SSF51735">
    <property type="entry name" value="NAD(P)-binding Rossmann-fold domains"/>
    <property type="match status" value="1"/>
</dbReference>
<sequence length="261" mass="28309">MLRDKVVLVTGASSGIGAELGRQLADVGAIPVLVARSEDKLEAVAKSMPSGSRVLTLTADVASTEEVQRAVEQTMARFGKIDALVNNAGFGLFQRVEEMPLADYERMMDVNYMGVVRFTKAVLPHMRQQGEGRIVTVASIAGKLGTAKSAGYSASKHAVIGFMSSLRQELEQETRIRVSVVNPGPVRTAFFDRTDPDNNYLNKVPSWYVLTAEQVARSIVNLLYKPRAEVNLPAIGGLGVKLTQLFPGISSALVRKMTDKK</sequence>
<dbReference type="InterPro" id="IPR002347">
    <property type="entry name" value="SDR_fam"/>
</dbReference>
<dbReference type="InterPro" id="IPR020904">
    <property type="entry name" value="Sc_DH/Rdtase_CS"/>
</dbReference>
<dbReference type="RefSeq" id="WP_213411058.1">
    <property type="nucleotide sequence ID" value="NZ_BOVK01000015.1"/>
</dbReference>
<dbReference type="EMBL" id="BOVK01000015">
    <property type="protein sequence ID" value="GIQ68478.1"/>
    <property type="molecule type" value="Genomic_DNA"/>
</dbReference>
<dbReference type="InterPro" id="IPR057326">
    <property type="entry name" value="KR_dom"/>
</dbReference>
<dbReference type="SMART" id="SM00822">
    <property type="entry name" value="PKS_KR"/>
    <property type="match status" value="1"/>
</dbReference>
<dbReference type="PIRSF" id="PIRSF000126">
    <property type="entry name" value="11-beta-HSD1"/>
    <property type="match status" value="1"/>
</dbReference>